<evidence type="ECO:0008006" key="4">
    <source>
        <dbReference type="Google" id="ProtNLM"/>
    </source>
</evidence>
<dbReference type="OrthoDB" id="4749910at2"/>
<evidence type="ECO:0000313" key="3">
    <source>
        <dbReference type="Proteomes" id="UP000077143"/>
    </source>
</evidence>
<accession>A0A172US43</accession>
<feature type="region of interest" description="Disordered" evidence="1">
    <location>
        <begin position="1"/>
        <end position="33"/>
    </location>
</feature>
<protein>
    <recommendedName>
        <fullName evidence="4">Acyl-CoA carboxylase subunit epsilon</fullName>
    </recommendedName>
</protein>
<dbReference type="Proteomes" id="UP000077143">
    <property type="component" value="Chromosome"/>
</dbReference>
<dbReference type="InterPro" id="IPR032716">
    <property type="entry name" value="ACC_epsilon"/>
</dbReference>
<reference evidence="2 3" key="1">
    <citation type="submission" date="2016-05" db="EMBL/GenBank/DDBJ databases">
        <title>Complete genome sequence of a phthalic acid esters degrading Mycobacterium sp. YC-RL4.</title>
        <authorList>
            <person name="Ren L."/>
            <person name="Fan S."/>
            <person name="Ruth N."/>
            <person name="Jia Y."/>
            <person name="Wang J."/>
            <person name="Qiao C."/>
        </authorList>
    </citation>
    <scope>NUCLEOTIDE SEQUENCE [LARGE SCALE GENOMIC DNA]</scope>
    <source>
        <strain evidence="2 3">YC-RL4</strain>
    </source>
</reference>
<keyword evidence="3" id="KW-1185">Reference proteome</keyword>
<gene>
    <name evidence="2" type="ORF">A7U43_23225</name>
</gene>
<proteinExistence type="predicted"/>
<dbReference type="Pfam" id="PF13822">
    <property type="entry name" value="ACC_epsilon"/>
    <property type="match status" value="1"/>
</dbReference>
<sequence length="95" mass="10175">MSEANDSATVSEASEAPVEEGTAPGTHEPHIKVLKGSPTDAELAALIGVLSAAGGGPTEPVVTEKNLWGHPVDRLRYQSHSWQRVTLLERTHLRK</sequence>
<dbReference type="AlphaFoldDB" id="A0A172US43"/>
<name>A0A172US43_9MYCO</name>
<dbReference type="GO" id="GO:0004658">
    <property type="term" value="F:propionyl-CoA carboxylase activity"/>
    <property type="evidence" value="ECO:0007669"/>
    <property type="project" value="InterPro"/>
</dbReference>
<dbReference type="KEGG" id="madi:A7U43_23225"/>
<dbReference type="EMBL" id="CP015596">
    <property type="protein sequence ID" value="ANE81798.1"/>
    <property type="molecule type" value="Genomic_DNA"/>
</dbReference>
<feature type="compositionally biased region" description="Polar residues" evidence="1">
    <location>
        <begin position="1"/>
        <end position="12"/>
    </location>
</feature>
<organism evidence="2 3">
    <name type="scientific">Mycobacterium adipatum</name>
    <dbReference type="NCBI Taxonomy" id="1682113"/>
    <lineage>
        <taxon>Bacteria</taxon>
        <taxon>Bacillati</taxon>
        <taxon>Actinomycetota</taxon>
        <taxon>Actinomycetes</taxon>
        <taxon>Mycobacteriales</taxon>
        <taxon>Mycobacteriaceae</taxon>
        <taxon>Mycobacterium</taxon>
    </lineage>
</organism>
<dbReference type="GO" id="GO:0003989">
    <property type="term" value="F:acetyl-CoA carboxylase activity"/>
    <property type="evidence" value="ECO:0007669"/>
    <property type="project" value="InterPro"/>
</dbReference>
<evidence type="ECO:0000313" key="2">
    <source>
        <dbReference type="EMBL" id="ANE81798.1"/>
    </source>
</evidence>
<dbReference type="STRING" id="1682113.A7U43_23225"/>
<evidence type="ECO:0000256" key="1">
    <source>
        <dbReference type="SAM" id="MobiDB-lite"/>
    </source>
</evidence>